<accession>A0A2T5BWG6</accession>
<evidence type="ECO:0000313" key="2">
    <source>
        <dbReference type="EMBL" id="PTN03983.1"/>
    </source>
</evidence>
<dbReference type="Proteomes" id="UP000243859">
    <property type="component" value="Unassembled WGS sequence"/>
</dbReference>
<dbReference type="Gene3D" id="3.10.180.10">
    <property type="entry name" value="2,3-Dihydroxybiphenyl 1,2-Dioxygenase, domain 1"/>
    <property type="match status" value="1"/>
</dbReference>
<dbReference type="Pfam" id="PF00903">
    <property type="entry name" value="Glyoxalase"/>
    <property type="match status" value="1"/>
</dbReference>
<dbReference type="EMBL" id="QAAA01000001">
    <property type="protein sequence ID" value="PTN03983.1"/>
    <property type="molecule type" value="Genomic_DNA"/>
</dbReference>
<feature type="domain" description="VOC" evidence="1">
    <location>
        <begin position="29"/>
        <end position="160"/>
    </location>
</feature>
<dbReference type="InterPro" id="IPR004360">
    <property type="entry name" value="Glyas_Fos-R_dOase_dom"/>
</dbReference>
<keyword evidence="3" id="KW-1185">Reference proteome</keyword>
<dbReference type="SUPFAM" id="SSF54593">
    <property type="entry name" value="Glyoxalase/Bleomycin resistance protein/Dihydroxybiphenyl dioxygenase"/>
    <property type="match status" value="1"/>
</dbReference>
<evidence type="ECO:0000313" key="3">
    <source>
        <dbReference type="Proteomes" id="UP000243859"/>
    </source>
</evidence>
<dbReference type="InterPro" id="IPR037523">
    <property type="entry name" value="VOC_core"/>
</dbReference>
<organism evidence="2 3">
    <name type="scientific">Rhodovulum imhoffii</name>
    <dbReference type="NCBI Taxonomy" id="365340"/>
    <lineage>
        <taxon>Bacteria</taxon>
        <taxon>Pseudomonadati</taxon>
        <taxon>Pseudomonadota</taxon>
        <taxon>Alphaproteobacteria</taxon>
        <taxon>Rhodobacterales</taxon>
        <taxon>Paracoccaceae</taxon>
        <taxon>Rhodovulum</taxon>
    </lineage>
</organism>
<sequence>MDSRIGADGLTESRYGIETDMKQGLSELGVLFIAGFGPITRDAESSRALYAETLGLPLKPYGDNKDYLSTEDGELEGCRHFALWPLTQAAQSCFGRDDWPADLPTPQAWLEFDVENIAIATEGLLARGYHLLISNRQEPWGQKVTRFLGPEGLLLAVSETPWLRNP</sequence>
<protein>
    <recommendedName>
        <fullName evidence="1">VOC domain-containing protein</fullName>
    </recommendedName>
</protein>
<gene>
    <name evidence="2" type="ORF">C8N32_101180</name>
</gene>
<name>A0A2T5BWG6_9RHOB</name>
<reference evidence="2 3" key="1">
    <citation type="submission" date="2018-04" db="EMBL/GenBank/DDBJ databases">
        <title>Genomic Encyclopedia of Archaeal and Bacterial Type Strains, Phase II (KMG-II): from individual species to whole genera.</title>
        <authorList>
            <person name="Goeker M."/>
        </authorList>
    </citation>
    <scope>NUCLEOTIDE SEQUENCE [LARGE SCALE GENOMIC DNA]</scope>
    <source>
        <strain evidence="2 3">DSM 18064</strain>
    </source>
</reference>
<evidence type="ECO:0000259" key="1">
    <source>
        <dbReference type="PROSITE" id="PS51819"/>
    </source>
</evidence>
<dbReference type="AlphaFoldDB" id="A0A2T5BWG6"/>
<dbReference type="InterPro" id="IPR029068">
    <property type="entry name" value="Glyas_Bleomycin-R_OHBP_Dase"/>
</dbReference>
<comment type="caution">
    <text evidence="2">The sequence shown here is derived from an EMBL/GenBank/DDBJ whole genome shotgun (WGS) entry which is preliminary data.</text>
</comment>
<dbReference type="PROSITE" id="PS51819">
    <property type="entry name" value="VOC"/>
    <property type="match status" value="1"/>
</dbReference>
<proteinExistence type="predicted"/>